<evidence type="ECO:0000259" key="6">
    <source>
        <dbReference type="Pfam" id="PF04048"/>
    </source>
</evidence>
<feature type="domain" description="Exocyst complex component Sec8 N-terminal" evidence="6">
    <location>
        <begin position="87"/>
        <end position="226"/>
    </location>
</feature>
<evidence type="ECO:0000256" key="1">
    <source>
        <dbReference type="ARBA" id="ARBA00022448"/>
    </source>
</evidence>
<gene>
    <name evidence="8" type="ORF">LEL_07476</name>
</gene>
<dbReference type="InterPro" id="IPR048630">
    <property type="entry name" value="Sec8_M"/>
</dbReference>
<comment type="function">
    <text evidence="4">Component of the exocyst complex involved in the docking of exocytic vesicles with fusion sites on the plasma membrane.</text>
</comment>
<evidence type="ECO:0000313" key="8">
    <source>
        <dbReference type="EMBL" id="OAA75488.1"/>
    </source>
</evidence>
<name>A0A162KIP7_CORDF</name>
<proteinExistence type="inferred from homology"/>
<evidence type="ECO:0000256" key="2">
    <source>
        <dbReference type="ARBA" id="ARBA00022483"/>
    </source>
</evidence>
<dbReference type="Proteomes" id="UP000076881">
    <property type="component" value="Unassembled WGS sequence"/>
</dbReference>
<evidence type="ECO:0000256" key="4">
    <source>
        <dbReference type="RuleBase" id="RU367079"/>
    </source>
</evidence>
<dbReference type="PANTHER" id="PTHR14146">
    <property type="entry name" value="EXOCYST COMPLEX COMPONENT 4"/>
    <property type="match status" value="1"/>
</dbReference>
<dbReference type="GO" id="GO:0000145">
    <property type="term" value="C:exocyst"/>
    <property type="evidence" value="ECO:0007669"/>
    <property type="project" value="UniProtKB-UniRule"/>
</dbReference>
<dbReference type="EMBL" id="AZHF01000005">
    <property type="protein sequence ID" value="OAA75488.1"/>
    <property type="molecule type" value="Genomic_DNA"/>
</dbReference>
<keyword evidence="3 4" id="KW-0653">Protein transport</keyword>
<dbReference type="InterPro" id="IPR007191">
    <property type="entry name" value="Sec8_exocyst_N"/>
</dbReference>
<keyword evidence="2 4" id="KW-0268">Exocytosis</keyword>
<feature type="compositionally biased region" description="Basic and acidic residues" evidence="5">
    <location>
        <begin position="545"/>
        <end position="565"/>
    </location>
</feature>
<dbReference type="GO" id="GO:0006612">
    <property type="term" value="P:protein targeting to membrane"/>
    <property type="evidence" value="ECO:0007669"/>
    <property type="project" value="UniProtKB-UniRule"/>
</dbReference>
<keyword evidence="1 4" id="KW-0813">Transport</keyword>
<dbReference type="OrthoDB" id="272977at2759"/>
<reference evidence="8 9" key="1">
    <citation type="journal article" date="2016" name="Genome Biol. Evol.">
        <title>Divergent and convergent evolution of fungal pathogenicity.</title>
        <authorList>
            <person name="Shang Y."/>
            <person name="Xiao G."/>
            <person name="Zheng P."/>
            <person name="Cen K."/>
            <person name="Zhan S."/>
            <person name="Wang C."/>
        </authorList>
    </citation>
    <scope>NUCLEOTIDE SEQUENCE [LARGE SCALE GENOMIC DNA]</scope>
    <source>
        <strain evidence="8 9">RCEF 1005</strain>
    </source>
</reference>
<dbReference type="GO" id="GO:0090522">
    <property type="term" value="P:vesicle tethering involved in exocytosis"/>
    <property type="evidence" value="ECO:0007669"/>
    <property type="project" value="UniProtKB-UniRule"/>
</dbReference>
<dbReference type="GO" id="GO:0006893">
    <property type="term" value="P:Golgi to plasma membrane transport"/>
    <property type="evidence" value="ECO:0007669"/>
    <property type="project" value="TreeGrafter"/>
</dbReference>
<dbReference type="PANTHER" id="PTHR14146:SF0">
    <property type="entry name" value="EXOCYST COMPLEX COMPONENT 4"/>
    <property type="match status" value="1"/>
</dbReference>
<dbReference type="GO" id="GO:0015031">
    <property type="term" value="P:protein transport"/>
    <property type="evidence" value="ECO:0007669"/>
    <property type="project" value="UniProtKB-KW"/>
</dbReference>
<evidence type="ECO:0000256" key="5">
    <source>
        <dbReference type="SAM" id="MobiDB-lite"/>
    </source>
</evidence>
<organism evidence="8 9">
    <name type="scientific">Akanthomyces lecanii RCEF 1005</name>
    <dbReference type="NCBI Taxonomy" id="1081108"/>
    <lineage>
        <taxon>Eukaryota</taxon>
        <taxon>Fungi</taxon>
        <taxon>Dikarya</taxon>
        <taxon>Ascomycota</taxon>
        <taxon>Pezizomycotina</taxon>
        <taxon>Sordariomycetes</taxon>
        <taxon>Hypocreomycetidae</taxon>
        <taxon>Hypocreales</taxon>
        <taxon>Cordycipitaceae</taxon>
        <taxon>Akanthomyces</taxon>
        <taxon>Cordyceps confragosa</taxon>
    </lineage>
</organism>
<comment type="caution">
    <text evidence="8">The sequence shown here is derived from an EMBL/GenBank/DDBJ whole genome shotgun (WGS) entry which is preliminary data.</text>
</comment>
<comment type="similarity">
    <text evidence="4">Belongs to the SEC8 family.</text>
</comment>
<feature type="domain" description="Exocyst complex component Sec8 middle helical bundle" evidence="7">
    <location>
        <begin position="338"/>
        <end position="602"/>
    </location>
</feature>
<dbReference type="GO" id="GO:0006904">
    <property type="term" value="P:vesicle docking involved in exocytosis"/>
    <property type="evidence" value="ECO:0007669"/>
    <property type="project" value="InterPro"/>
</dbReference>
<feature type="region of interest" description="Disordered" evidence="5">
    <location>
        <begin position="1"/>
        <end position="84"/>
    </location>
</feature>
<evidence type="ECO:0000256" key="3">
    <source>
        <dbReference type="ARBA" id="ARBA00022927"/>
    </source>
</evidence>
<keyword evidence="9" id="KW-1185">Reference proteome</keyword>
<protein>
    <recommendedName>
        <fullName evidence="4">Exocyst complex component Sec8</fullName>
    </recommendedName>
</protein>
<accession>A0A162KIP7</accession>
<dbReference type="Pfam" id="PF20652">
    <property type="entry name" value="Sec8_C"/>
    <property type="match status" value="1"/>
</dbReference>
<evidence type="ECO:0000313" key="9">
    <source>
        <dbReference type="Proteomes" id="UP000076881"/>
    </source>
</evidence>
<dbReference type="InterPro" id="IPR039682">
    <property type="entry name" value="Sec8/EXOC4"/>
</dbReference>
<dbReference type="STRING" id="1081108.A0A162KIP7"/>
<sequence>MSNRYGAPPSRGANGYGNFGRSEEEYDSYTGDPRNNDRSERYGSPSQGPPPPRGDRGGSNSGGGPPPVVRSMPSRPRMTQSTADRQITQVLEHIRVEWPSLCTEDCVPVQLALQLLDASSVGRAHDYRKFQDTHTYLQDALKNTVHEHHQGFNSSIGTFHKIQSSIQGSQRRVRALKESLASATSSLCSTDPELKKLSESSEAYDDLLQTLNELDDLRAVPDQLEARISEKRFLTAVDVLQNALRKLRRPELDDIGALNELRSYLVNQETALMDILVEELHEHLYLKSPYCQERWQSLYRSQGAFTDEFTDTDSITPFHTILESMNIEKSVTEDPMKNPEADTFSYIALLVEALNKLGRLQNAVETLKQRMPVELFAIANETNNEVDQRHPSSLRGGTTKSEGLNIYNSRETQMRAEVIHDLLWSLYGKFEAIGEGHRVFHESIKALIRREGAGNNIALLGSFKELWNLYQNEIRSLLRNYVTTDADVFQFDSPTPGGALHGKKDVAREHLFKFAEIDAKSVDISTEYDALEGIVQATVPGLTGNDRKQGADKRRDRLALDEGSSRRHTIGGHSSESKPLGSHKPLVEPSVFNMSLLLPPTLIFLQRLRTIVPPGSDLATSTLTTFLDNFLVNVFQPQLDETLTKLSDSILAEMDSFAQDANLAQYSKIPVFKGTTAFFQIVTAFCRMLGTIPPDQALSSLLVTQMMRYYERCFDWYKLLVTKTQEQTKDANNLRAAARFAVQPGEIHEVMKKMWLSDEEDKSLGEKEIHLLIEHTNESRLELNDIIQDRETITSLCLLYTSMKWLATRITGLRHITAHETDSSRQTMARQGNRRWTLMNDPNKAANEAGPVVLPLTVETVQTFDNIVSSYEELAGTALLTLHMEVRCRIVHSLRNALSPDVAPYLLEQEVREPDPQILSLNLELVLFDETIARYLRAREVSFIRTGLGLLTSSYLVGNAGMVAPINAKGSGRMQLNILVLQQNLKNVEQGVDLARAANYYALLDRGADAVIAKAEADRDKKMGEEAGATQASNTFTYEELRVLLELCMSEQVASPDRGLAAAAKRQLADKLQEFSEKA</sequence>
<dbReference type="AlphaFoldDB" id="A0A162KIP7"/>
<evidence type="ECO:0000259" key="7">
    <source>
        <dbReference type="Pfam" id="PF20652"/>
    </source>
</evidence>
<feature type="region of interest" description="Disordered" evidence="5">
    <location>
        <begin position="542"/>
        <end position="583"/>
    </location>
</feature>
<dbReference type="Pfam" id="PF04048">
    <property type="entry name" value="Sec8_N"/>
    <property type="match status" value="1"/>
</dbReference>